<reference evidence="1 2" key="1">
    <citation type="submission" date="2019-04" db="EMBL/GenBank/DDBJ databases">
        <title>Friends and foes A comparative genomics study of 23 Aspergillus species from section Flavi.</title>
        <authorList>
            <consortium name="DOE Joint Genome Institute"/>
            <person name="Kjaerbolling I."/>
            <person name="Vesth T."/>
            <person name="Frisvad J.C."/>
            <person name="Nybo J.L."/>
            <person name="Theobald S."/>
            <person name="Kildgaard S."/>
            <person name="Isbrandt T."/>
            <person name="Kuo A."/>
            <person name="Sato A."/>
            <person name="Lyhne E.K."/>
            <person name="Kogle M.E."/>
            <person name="Wiebenga A."/>
            <person name="Kun R.S."/>
            <person name="Lubbers R.J."/>
            <person name="Makela M.R."/>
            <person name="Barry K."/>
            <person name="Chovatia M."/>
            <person name="Clum A."/>
            <person name="Daum C."/>
            <person name="Haridas S."/>
            <person name="He G."/>
            <person name="LaButti K."/>
            <person name="Lipzen A."/>
            <person name="Mondo S."/>
            <person name="Riley R."/>
            <person name="Salamov A."/>
            <person name="Simmons B.A."/>
            <person name="Magnuson J.K."/>
            <person name="Henrissat B."/>
            <person name="Mortensen U.H."/>
            <person name="Larsen T.O."/>
            <person name="Devries R.P."/>
            <person name="Grigoriev I.V."/>
            <person name="Machida M."/>
            <person name="Baker S.E."/>
            <person name="Andersen M.R."/>
        </authorList>
    </citation>
    <scope>NUCLEOTIDE SEQUENCE [LARGE SCALE GENOMIC DNA]</scope>
    <source>
        <strain evidence="1 2">CBS 151.66</strain>
    </source>
</reference>
<gene>
    <name evidence="1" type="ORF">BDV29DRAFT_187044</name>
</gene>
<keyword evidence="2" id="KW-1185">Reference proteome</keyword>
<dbReference type="EMBL" id="ML732149">
    <property type="protein sequence ID" value="KAB8079716.1"/>
    <property type="molecule type" value="Genomic_DNA"/>
</dbReference>
<evidence type="ECO:0008006" key="3">
    <source>
        <dbReference type="Google" id="ProtNLM"/>
    </source>
</evidence>
<evidence type="ECO:0000313" key="2">
    <source>
        <dbReference type="Proteomes" id="UP000326565"/>
    </source>
</evidence>
<dbReference type="OrthoDB" id="4177236at2759"/>
<proteinExistence type="predicted"/>
<dbReference type="Proteomes" id="UP000326565">
    <property type="component" value="Unassembled WGS sequence"/>
</dbReference>
<evidence type="ECO:0000313" key="1">
    <source>
        <dbReference type="EMBL" id="KAB8079716.1"/>
    </source>
</evidence>
<name>A0A5N5XG67_9EURO</name>
<sequence>MCNHEISSSVTVELSVTGSKASATTVFQKLSTLEIPDLVPHVHEVGSSTMDNGKQVYSSIHTLITEAITLEGIWCKLEDDRVSHNGANRVCYLEASAHFNLLDKFHPQQANHPLGGPTLGLFSTGNDLVRGLVKSQDAFKQITITSTDEGGIQLESHDLQQTAVICHNDLVPRNILVRAEKQDDARYRYFHKDFLLGNSNLDYSWYRLFKDQMPRFLPLNSLVDAHKSLLKVLVQRKWIQREQLIRGSNISSGWIRNPEVDEVKRFPKNDYMQMESSVLKEWGYVA</sequence>
<organism evidence="1 2">
    <name type="scientific">Aspergillus leporis</name>
    <dbReference type="NCBI Taxonomy" id="41062"/>
    <lineage>
        <taxon>Eukaryota</taxon>
        <taxon>Fungi</taxon>
        <taxon>Dikarya</taxon>
        <taxon>Ascomycota</taxon>
        <taxon>Pezizomycotina</taxon>
        <taxon>Eurotiomycetes</taxon>
        <taxon>Eurotiomycetidae</taxon>
        <taxon>Eurotiales</taxon>
        <taxon>Aspergillaceae</taxon>
        <taxon>Aspergillus</taxon>
        <taxon>Aspergillus subgen. Circumdati</taxon>
    </lineage>
</organism>
<dbReference type="AlphaFoldDB" id="A0A5N5XG67"/>
<accession>A0A5N5XG67</accession>
<protein>
    <recommendedName>
        <fullName evidence="3">Aminoglycoside phosphotransferase domain-containing protein</fullName>
    </recommendedName>
</protein>